<evidence type="ECO:0000256" key="10">
    <source>
        <dbReference type="ARBA" id="ARBA00022982"/>
    </source>
</evidence>
<dbReference type="EC" id="7.1.1.2" evidence="4 17"/>
<gene>
    <name evidence="20" type="primary">ND4</name>
</gene>
<feature type="transmembrane region" description="Helical" evidence="17">
    <location>
        <begin position="336"/>
        <end position="354"/>
    </location>
</feature>
<feature type="transmembrane region" description="Helical" evidence="17">
    <location>
        <begin position="84"/>
        <end position="104"/>
    </location>
</feature>
<evidence type="ECO:0000256" key="13">
    <source>
        <dbReference type="ARBA" id="ARBA00023075"/>
    </source>
</evidence>
<sequence length="443" mass="51656">MNFMLKFLFFIFFMIPLYMKFWLIQSIMFILCFFMFFVNLSVDYNMIGYYVGIDLISLGFVILSIWISGMMIMSSFLVKYLNNYYYIFVFLIIILMMFLFMSFISLNLFLFYFFFESSLIPTLILIFGWGYQPERLFSGYYLLFYTLLASLPLLLSIFYYYKVNGSCMYMVYLGDYSSLYLYIGTIIAFLVKLPMFMFHFWLPKAHVKAPISGSMILAGIMLKLGGYGLFRVMYLNPSYFINYGFVLIVICLYGGMMSGMICLVQSDIKSLYAYSSVSHMSLALMGLVTLFNWGCSGSYILMLGHGLCSSGLFCLPNIMYERLGSRSFFINKGMMSFMPSMSMIWFMFCSSNMASPPSMNLLGEVMIINCLVSWSSFSILFLMFISFFGACYSFYLFSYSQHGVFYSGIYSFSPGYVREYLLLILHWLPLNFFLLKIDMFVLF</sequence>
<feature type="transmembrane region" description="Helical" evidence="17">
    <location>
        <begin position="374"/>
        <end position="399"/>
    </location>
</feature>
<dbReference type="InterPro" id="IPR003918">
    <property type="entry name" value="NADH_UbQ_OxRdtase"/>
</dbReference>
<keyword evidence="14 17" id="KW-0496">Mitochondrion</keyword>
<evidence type="ECO:0000256" key="3">
    <source>
        <dbReference type="ARBA" id="ARBA00009025"/>
    </source>
</evidence>
<feature type="transmembrane region" description="Helical" evidence="17">
    <location>
        <begin position="110"/>
        <end position="130"/>
    </location>
</feature>
<evidence type="ECO:0000256" key="2">
    <source>
        <dbReference type="ARBA" id="ARBA00004225"/>
    </source>
</evidence>
<keyword evidence="12 17" id="KW-0520">NAD</keyword>
<evidence type="ECO:0000256" key="15">
    <source>
        <dbReference type="ARBA" id="ARBA00023136"/>
    </source>
</evidence>
<dbReference type="GO" id="GO:0031966">
    <property type="term" value="C:mitochondrial membrane"/>
    <property type="evidence" value="ECO:0007669"/>
    <property type="project" value="UniProtKB-SubCell"/>
</dbReference>
<keyword evidence="7 17" id="KW-0679">Respiratory chain</keyword>
<evidence type="ECO:0000256" key="12">
    <source>
        <dbReference type="ARBA" id="ARBA00023027"/>
    </source>
</evidence>
<keyword evidence="8 17" id="KW-0812">Transmembrane</keyword>
<feature type="transmembrane region" description="Helical" evidence="17">
    <location>
        <begin position="181"/>
        <end position="202"/>
    </location>
</feature>
<dbReference type="Pfam" id="PF00361">
    <property type="entry name" value="Proton_antipo_M"/>
    <property type="match status" value="1"/>
</dbReference>
<comment type="function">
    <text evidence="17">Core subunit of the mitochondrial membrane respiratory chain NADH dehydrogenase (Complex I) which catalyzes electron transfer from NADH through the respiratory chain, using ubiquinone as an electron acceptor. Essential for the catalytic activity and assembly of complex I.</text>
</comment>
<feature type="domain" description="NADH:quinone oxidoreductase/Mrp antiporter transmembrane" evidence="18">
    <location>
        <begin position="105"/>
        <end position="388"/>
    </location>
</feature>
<keyword evidence="13 17" id="KW-0830">Ubiquinone</keyword>
<comment type="function">
    <text evidence="1">Core subunit of the mitochondrial membrane respiratory chain NADH dehydrogenase (Complex I) that is believed to belong to the minimal assembly required for catalysis. Complex I functions in the transfer of electrons from NADH to the respiratory chain. The immediate electron acceptor for the enzyme is believed to be ubiquinone.</text>
</comment>
<dbReference type="AlphaFoldDB" id="A0A0U1YP68"/>
<dbReference type="GO" id="GO:0048039">
    <property type="term" value="F:ubiquinone binding"/>
    <property type="evidence" value="ECO:0007669"/>
    <property type="project" value="TreeGrafter"/>
</dbReference>
<geneLocation type="mitochondrion" evidence="20"/>
<dbReference type="InterPro" id="IPR001750">
    <property type="entry name" value="ND/Mrp_TM"/>
</dbReference>
<keyword evidence="11 17" id="KW-1133">Transmembrane helix</keyword>
<feature type="transmembrane region" description="Helical" evidence="17">
    <location>
        <begin position="271"/>
        <end position="291"/>
    </location>
</feature>
<evidence type="ECO:0000256" key="8">
    <source>
        <dbReference type="ARBA" id="ARBA00022692"/>
    </source>
</evidence>
<evidence type="ECO:0000313" key="20">
    <source>
        <dbReference type="EMBL" id="AJE26416.1"/>
    </source>
</evidence>
<protein>
    <recommendedName>
        <fullName evidence="5 17">NADH-ubiquinone oxidoreductase chain 4</fullName>
        <ecNumber evidence="4 17">7.1.1.2</ecNumber>
    </recommendedName>
</protein>
<organism evidence="20">
    <name type="scientific">Cosmoscarta bispecularis</name>
    <dbReference type="NCBI Taxonomy" id="798355"/>
    <lineage>
        <taxon>Eukaryota</taxon>
        <taxon>Metazoa</taxon>
        <taxon>Ecdysozoa</taxon>
        <taxon>Arthropoda</taxon>
        <taxon>Hexapoda</taxon>
        <taxon>Insecta</taxon>
        <taxon>Pterygota</taxon>
        <taxon>Neoptera</taxon>
        <taxon>Paraneoptera</taxon>
        <taxon>Hemiptera</taxon>
        <taxon>Auchenorrhyncha</taxon>
        <taxon>Cercopoidea</taxon>
        <taxon>Cercopidae</taxon>
        <taxon>Cercopinae</taxon>
        <taxon>Cosmoscarta</taxon>
    </lineage>
</organism>
<reference evidence="20" key="1">
    <citation type="journal article" date="2014" name="Mitochondrial DNA">
        <title>The complete mitochondrial genome of Cosmoscarata bispecularis (Hemiptera, Cicadomorpha, Cercopoidea, Cercopidae).</title>
        <authorList>
            <person name="Yang H."/>
            <person name="Liu J."/>
            <person name="Liang A."/>
        </authorList>
    </citation>
    <scope>NUCLEOTIDE SEQUENCE</scope>
</reference>
<evidence type="ECO:0000256" key="5">
    <source>
        <dbReference type="ARBA" id="ARBA00021006"/>
    </source>
</evidence>
<dbReference type="Pfam" id="PF01059">
    <property type="entry name" value="Oxidored_q5_N"/>
    <property type="match status" value="1"/>
</dbReference>
<comment type="subcellular location">
    <subcellularLocation>
        <location evidence="2 17">Mitochondrion membrane</location>
        <topology evidence="2 17">Multi-pass membrane protein</topology>
    </subcellularLocation>
</comment>
<accession>A0A0U1YP68</accession>
<reference evidence="20" key="2">
    <citation type="submission" date="2014-10" db="EMBL/GenBank/DDBJ databases">
        <authorList>
            <person name="Seo M.-J."/>
            <person name="Seok Y.J."/>
            <person name="Cha I.-T."/>
        </authorList>
    </citation>
    <scope>NUCLEOTIDE SEQUENCE</scope>
</reference>
<dbReference type="GO" id="GO:0015990">
    <property type="term" value="P:electron transport coupled proton transport"/>
    <property type="evidence" value="ECO:0007669"/>
    <property type="project" value="TreeGrafter"/>
</dbReference>
<evidence type="ECO:0000256" key="14">
    <source>
        <dbReference type="ARBA" id="ARBA00023128"/>
    </source>
</evidence>
<keyword evidence="6 17" id="KW-0813">Transport</keyword>
<dbReference type="GO" id="GO:0008137">
    <property type="term" value="F:NADH dehydrogenase (ubiquinone) activity"/>
    <property type="evidence" value="ECO:0007669"/>
    <property type="project" value="UniProtKB-UniRule"/>
</dbReference>
<evidence type="ECO:0000256" key="1">
    <source>
        <dbReference type="ARBA" id="ARBA00003257"/>
    </source>
</evidence>
<feature type="transmembrane region" description="Helical" evidence="17">
    <location>
        <begin position="7"/>
        <end position="37"/>
    </location>
</feature>
<keyword evidence="9" id="KW-1278">Translocase</keyword>
<evidence type="ECO:0000256" key="7">
    <source>
        <dbReference type="ARBA" id="ARBA00022660"/>
    </source>
</evidence>
<dbReference type="PANTHER" id="PTHR43507:SF20">
    <property type="entry name" value="NADH-UBIQUINONE OXIDOREDUCTASE CHAIN 4"/>
    <property type="match status" value="1"/>
</dbReference>
<evidence type="ECO:0000256" key="11">
    <source>
        <dbReference type="ARBA" id="ARBA00022989"/>
    </source>
</evidence>
<evidence type="ECO:0000256" key="16">
    <source>
        <dbReference type="ARBA" id="ARBA00049551"/>
    </source>
</evidence>
<feature type="transmembrane region" description="Helical" evidence="17">
    <location>
        <begin position="214"/>
        <end position="234"/>
    </location>
</feature>
<dbReference type="GO" id="GO:0003954">
    <property type="term" value="F:NADH dehydrogenase activity"/>
    <property type="evidence" value="ECO:0007669"/>
    <property type="project" value="TreeGrafter"/>
</dbReference>
<comment type="catalytic activity">
    <reaction evidence="16 17">
        <text>a ubiquinone + NADH + 5 H(+)(in) = a ubiquinol + NAD(+) + 4 H(+)(out)</text>
        <dbReference type="Rhea" id="RHEA:29091"/>
        <dbReference type="Rhea" id="RHEA-COMP:9565"/>
        <dbReference type="Rhea" id="RHEA-COMP:9566"/>
        <dbReference type="ChEBI" id="CHEBI:15378"/>
        <dbReference type="ChEBI" id="CHEBI:16389"/>
        <dbReference type="ChEBI" id="CHEBI:17976"/>
        <dbReference type="ChEBI" id="CHEBI:57540"/>
        <dbReference type="ChEBI" id="CHEBI:57945"/>
        <dbReference type="EC" id="7.1.1.2"/>
    </reaction>
</comment>
<dbReference type="EMBL" id="KP064511">
    <property type="protein sequence ID" value="AJE26416.1"/>
    <property type="molecule type" value="Genomic_DNA"/>
</dbReference>
<evidence type="ECO:0000256" key="6">
    <source>
        <dbReference type="ARBA" id="ARBA00022448"/>
    </source>
</evidence>
<evidence type="ECO:0000259" key="18">
    <source>
        <dbReference type="Pfam" id="PF00361"/>
    </source>
</evidence>
<feature type="transmembrane region" description="Helical" evidence="17">
    <location>
        <begin position="297"/>
        <end position="315"/>
    </location>
</feature>
<feature type="domain" description="NADH:ubiquinone oxidoreductase chain 4 N-terminal" evidence="19">
    <location>
        <begin position="4"/>
        <end position="101"/>
    </location>
</feature>
<feature type="transmembrane region" description="Helical" evidence="17">
    <location>
        <begin position="49"/>
        <end position="72"/>
    </location>
</feature>
<dbReference type="GO" id="GO:0042773">
    <property type="term" value="P:ATP synthesis coupled electron transport"/>
    <property type="evidence" value="ECO:0007669"/>
    <property type="project" value="InterPro"/>
</dbReference>
<comment type="similarity">
    <text evidence="3 17">Belongs to the complex I subunit 4 family.</text>
</comment>
<evidence type="ECO:0000256" key="9">
    <source>
        <dbReference type="ARBA" id="ARBA00022967"/>
    </source>
</evidence>
<keyword evidence="10 17" id="KW-0249">Electron transport</keyword>
<evidence type="ECO:0000259" key="19">
    <source>
        <dbReference type="Pfam" id="PF01059"/>
    </source>
</evidence>
<dbReference type="PANTHER" id="PTHR43507">
    <property type="entry name" value="NADH-UBIQUINONE OXIDOREDUCTASE CHAIN 4"/>
    <property type="match status" value="1"/>
</dbReference>
<dbReference type="InterPro" id="IPR000260">
    <property type="entry name" value="NADH4_N"/>
</dbReference>
<name>A0A0U1YP68_9HEMI</name>
<feature type="transmembrane region" description="Helical" evidence="17">
    <location>
        <begin position="240"/>
        <end position="264"/>
    </location>
</feature>
<dbReference type="PRINTS" id="PR01437">
    <property type="entry name" value="NUOXDRDTASE4"/>
</dbReference>
<evidence type="ECO:0000256" key="4">
    <source>
        <dbReference type="ARBA" id="ARBA00012944"/>
    </source>
</evidence>
<keyword evidence="15 17" id="KW-0472">Membrane</keyword>
<evidence type="ECO:0000256" key="17">
    <source>
        <dbReference type="RuleBase" id="RU003297"/>
    </source>
</evidence>
<feature type="transmembrane region" description="Helical" evidence="17">
    <location>
        <begin position="142"/>
        <end position="161"/>
    </location>
</feature>
<feature type="transmembrane region" description="Helical" evidence="17">
    <location>
        <begin position="420"/>
        <end position="442"/>
    </location>
</feature>
<proteinExistence type="inferred from homology"/>